<evidence type="ECO:0000313" key="2">
    <source>
        <dbReference type="Proteomes" id="UP000548423"/>
    </source>
</evidence>
<gene>
    <name evidence="1" type="ORF">F4694_005456</name>
</gene>
<organism evidence="1 2">
    <name type="scientific">Neobacillus niacini</name>
    <dbReference type="NCBI Taxonomy" id="86668"/>
    <lineage>
        <taxon>Bacteria</taxon>
        <taxon>Bacillati</taxon>
        <taxon>Bacillota</taxon>
        <taxon>Bacilli</taxon>
        <taxon>Bacillales</taxon>
        <taxon>Bacillaceae</taxon>
        <taxon>Neobacillus</taxon>
    </lineage>
</organism>
<reference evidence="2" key="2">
    <citation type="submission" date="2020-08" db="EMBL/GenBank/DDBJ databases">
        <title>The Agave Microbiome: Exploring the role of microbial communities in plant adaptations to desert environments.</title>
        <authorList>
            <person name="Partida-Martinez L.P."/>
        </authorList>
    </citation>
    <scope>NUCLEOTIDE SEQUENCE [LARGE SCALE GENOMIC DNA]</scope>
    <source>
        <strain evidence="2">AT2.8</strain>
    </source>
</reference>
<evidence type="ECO:0000313" key="1">
    <source>
        <dbReference type="EMBL" id="NYE08607.1"/>
    </source>
</evidence>
<dbReference type="EMBL" id="JACCBX010000015">
    <property type="protein sequence ID" value="NYE08607.1"/>
    <property type="molecule type" value="Genomic_DNA"/>
</dbReference>
<proteinExistence type="predicted"/>
<dbReference type="AlphaFoldDB" id="A0A852TM79"/>
<sequence>MKKILVKIIEKFEQGKYMPFDTHEPIVTKSRK</sequence>
<accession>A0A852TM79</accession>
<protein>
    <submittedName>
        <fullName evidence="1">Uncharacterized protein</fullName>
    </submittedName>
</protein>
<dbReference type="Proteomes" id="UP000548423">
    <property type="component" value="Unassembled WGS sequence"/>
</dbReference>
<name>A0A852TM79_9BACI</name>
<comment type="caution">
    <text evidence="1">The sequence shown here is derived from an EMBL/GenBank/DDBJ whole genome shotgun (WGS) entry which is preliminary data.</text>
</comment>
<reference evidence="2" key="1">
    <citation type="submission" date="2020-07" db="EMBL/GenBank/DDBJ databases">
        <authorList>
            <person name="Partida-Martinez L."/>
            <person name="Huntemann M."/>
            <person name="Clum A."/>
            <person name="Wang J."/>
            <person name="Palaniappan K."/>
            <person name="Ritter S."/>
            <person name="Chen I.-M."/>
            <person name="Stamatis D."/>
            <person name="Reddy T."/>
            <person name="O'Malley R."/>
            <person name="Daum C."/>
            <person name="Shapiro N."/>
            <person name="Ivanova N."/>
            <person name="Kyrpides N."/>
            <person name="Woyke T."/>
        </authorList>
    </citation>
    <scope>NUCLEOTIDE SEQUENCE [LARGE SCALE GENOMIC DNA]</scope>
    <source>
        <strain evidence="2">AT2.8</strain>
    </source>
</reference>